<feature type="domain" description="RagB/SusD" evidence="7">
    <location>
        <begin position="283"/>
        <end position="591"/>
    </location>
</feature>
<evidence type="ECO:0000256" key="4">
    <source>
        <dbReference type="ARBA" id="ARBA00023136"/>
    </source>
</evidence>
<evidence type="ECO:0000256" key="5">
    <source>
        <dbReference type="ARBA" id="ARBA00023237"/>
    </source>
</evidence>
<dbReference type="AlphaFoldDB" id="E2NCE4"/>
<gene>
    <name evidence="9" type="ORF">BACCELL_01952</name>
</gene>
<dbReference type="EMBL" id="ACCH01000152">
    <property type="protein sequence ID" value="EEF90407.1"/>
    <property type="molecule type" value="Genomic_DNA"/>
</dbReference>
<evidence type="ECO:0000256" key="3">
    <source>
        <dbReference type="ARBA" id="ARBA00022729"/>
    </source>
</evidence>
<keyword evidence="4" id="KW-0472">Membrane</keyword>
<reference evidence="9 10" key="1">
    <citation type="submission" date="2008-12" db="EMBL/GenBank/DDBJ databases">
        <authorList>
            <person name="Fulton L."/>
            <person name="Clifton S."/>
            <person name="Fulton B."/>
            <person name="Xu J."/>
            <person name="Minx P."/>
            <person name="Pepin K.H."/>
            <person name="Johnson M."/>
            <person name="Bhonagiri V."/>
            <person name="Nash W.E."/>
            <person name="Mardis E.R."/>
            <person name="Wilson R.K."/>
        </authorList>
    </citation>
    <scope>NUCLEOTIDE SEQUENCE [LARGE SCALE GENOMIC DNA]</scope>
    <source>
        <strain evidence="9 10">DSM 14838</strain>
    </source>
</reference>
<sequence>MRNNMKRNILKGAFWVLLSISTVSCSDFLDINPHDSISDAAVWENMDLAEAFLNNCYTYVEGENENGVPFCSYTDELFHRTGYATEVYTLGNVSCDNYNVGFSEARGNTWNFYYSGIKKVNQLLENIDKVPAVSDSEETRKAEIIGQAYFLRAFFYHQLYSLYGRIPLVDHTFDIDSDWVETRADMDDVADFIVKDCESAIEKLPLKYESSDDFGRATRGAAMAVKARTLLYKASPLFGEPSTEKWQEAAKASKDIIDLGVYSLPTVSSSEEYAALFYNTQNPEIIFEKLYNNKGTYGSALHYLFQSPNGPYNGYNGWGVWLPTYDIVNAFQNEDGSKYTVKGLASYNISLPSVDPETNQIIYKDATIEATEIKPWEGREIRFYANILYDGAMWGYGDDNHAIAIYEPGEEGVLPGEQSPSYTDGEYWNATQTGYYMRKFLDPTYDQYSETIMDTTPWIFFRLAEFYLNYAECQIELGNKDEALKYINYIRNRALLPDALGTDIRAEYEYERMIELMFEGQRFFDLRRWKKMETIYSQENWPTGLKIYKLKDGTLLYQHNENPLQQRKFVSPQMYWMPVPRYELNKCPNLDGKPYEN</sequence>
<dbReference type="Pfam" id="PF14322">
    <property type="entry name" value="SusD-like_3"/>
    <property type="match status" value="1"/>
</dbReference>
<evidence type="ECO:0000256" key="6">
    <source>
        <dbReference type="SAM" id="SignalP"/>
    </source>
</evidence>
<keyword evidence="5" id="KW-0998">Cell outer membrane</keyword>
<dbReference type="PROSITE" id="PS51257">
    <property type="entry name" value="PROKAR_LIPOPROTEIN"/>
    <property type="match status" value="1"/>
</dbReference>
<comment type="similarity">
    <text evidence="2">Belongs to the SusD family.</text>
</comment>
<protein>
    <submittedName>
        <fullName evidence="9">SusD family protein</fullName>
    </submittedName>
</protein>
<reference evidence="9 10" key="2">
    <citation type="submission" date="2009-01" db="EMBL/GenBank/DDBJ databases">
        <title>Draft genome sequence of Bacteroides cellulosilyticus (DSM 14838).</title>
        <authorList>
            <person name="Sudarsanam P."/>
            <person name="Ley R."/>
            <person name="Guruge J."/>
            <person name="Turnbaugh P.J."/>
            <person name="Mahowald M."/>
            <person name="Liep D."/>
            <person name="Gordon J."/>
        </authorList>
    </citation>
    <scope>NUCLEOTIDE SEQUENCE [LARGE SCALE GENOMIC DNA]</scope>
    <source>
        <strain evidence="9 10">DSM 14838</strain>
    </source>
</reference>
<evidence type="ECO:0000259" key="8">
    <source>
        <dbReference type="Pfam" id="PF14322"/>
    </source>
</evidence>
<dbReference type="Pfam" id="PF07980">
    <property type="entry name" value="SusD_RagB"/>
    <property type="match status" value="1"/>
</dbReference>
<dbReference type="GO" id="GO:0009279">
    <property type="term" value="C:cell outer membrane"/>
    <property type="evidence" value="ECO:0007669"/>
    <property type="project" value="UniProtKB-SubCell"/>
</dbReference>
<dbReference type="InterPro" id="IPR033985">
    <property type="entry name" value="SusD-like_N"/>
</dbReference>
<dbReference type="SUPFAM" id="SSF48452">
    <property type="entry name" value="TPR-like"/>
    <property type="match status" value="1"/>
</dbReference>
<evidence type="ECO:0000259" key="7">
    <source>
        <dbReference type="Pfam" id="PF07980"/>
    </source>
</evidence>
<name>E2NCE4_9BACE</name>
<dbReference type="HOGENOM" id="CLU_015553_0_3_10"/>
<evidence type="ECO:0000313" key="9">
    <source>
        <dbReference type="EMBL" id="EEF90407.1"/>
    </source>
</evidence>
<feature type="signal peptide" evidence="6">
    <location>
        <begin position="1"/>
        <end position="25"/>
    </location>
</feature>
<dbReference type="InterPro" id="IPR011990">
    <property type="entry name" value="TPR-like_helical_dom_sf"/>
</dbReference>
<dbReference type="Proteomes" id="UP000003711">
    <property type="component" value="Unassembled WGS sequence"/>
</dbReference>
<dbReference type="InterPro" id="IPR012944">
    <property type="entry name" value="SusD_RagB_dom"/>
</dbReference>
<accession>E2NCE4</accession>
<organism evidence="9 10">
    <name type="scientific">Bacteroides cellulosilyticus DSM 14838</name>
    <dbReference type="NCBI Taxonomy" id="537012"/>
    <lineage>
        <taxon>Bacteria</taxon>
        <taxon>Pseudomonadati</taxon>
        <taxon>Bacteroidota</taxon>
        <taxon>Bacteroidia</taxon>
        <taxon>Bacteroidales</taxon>
        <taxon>Bacteroidaceae</taxon>
        <taxon>Bacteroides</taxon>
    </lineage>
</organism>
<feature type="chain" id="PRO_5003162024" evidence="6">
    <location>
        <begin position="26"/>
        <end position="597"/>
    </location>
</feature>
<comment type="subcellular location">
    <subcellularLocation>
        <location evidence="1">Cell outer membrane</location>
    </subcellularLocation>
</comment>
<feature type="domain" description="SusD-like N-terminal" evidence="8">
    <location>
        <begin position="27"/>
        <end position="230"/>
    </location>
</feature>
<evidence type="ECO:0000256" key="1">
    <source>
        <dbReference type="ARBA" id="ARBA00004442"/>
    </source>
</evidence>
<comment type="caution">
    <text evidence="9">The sequence shown here is derived from an EMBL/GenBank/DDBJ whole genome shotgun (WGS) entry which is preliminary data.</text>
</comment>
<dbReference type="CDD" id="cd08977">
    <property type="entry name" value="SusD"/>
    <property type="match status" value="1"/>
</dbReference>
<evidence type="ECO:0000313" key="10">
    <source>
        <dbReference type="Proteomes" id="UP000003711"/>
    </source>
</evidence>
<proteinExistence type="inferred from homology"/>
<evidence type="ECO:0000256" key="2">
    <source>
        <dbReference type="ARBA" id="ARBA00006275"/>
    </source>
</evidence>
<keyword evidence="3 6" id="KW-0732">Signal</keyword>
<dbReference type="Gene3D" id="1.25.40.390">
    <property type="match status" value="1"/>
</dbReference>